<evidence type="ECO:0000313" key="2">
    <source>
        <dbReference type="Proteomes" id="UP000295633"/>
    </source>
</evidence>
<dbReference type="PANTHER" id="PTHR46124:SF2">
    <property type="entry name" value="D-AMINOACYL-TRNA DEACYLASE"/>
    <property type="match status" value="1"/>
</dbReference>
<dbReference type="Pfam" id="PF01026">
    <property type="entry name" value="TatD_DNase"/>
    <property type="match status" value="1"/>
</dbReference>
<organism evidence="1 2">
    <name type="scientific">Microbacterium oleivorans</name>
    <dbReference type="NCBI Taxonomy" id="273677"/>
    <lineage>
        <taxon>Bacteria</taxon>
        <taxon>Bacillati</taxon>
        <taxon>Actinomycetota</taxon>
        <taxon>Actinomycetes</taxon>
        <taxon>Micrococcales</taxon>
        <taxon>Microbacteriaceae</taxon>
        <taxon>Microbacterium</taxon>
    </lineage>
</organism>
<dbReference type="InterPro" id="IPR001130">
    <property type="entry name" value="TatD-like"/>
</dbReference>
<evidence type="ECO:0000313" key="1">
    <source>
        <dbReference type="EMBL" id="TDL45045.1"/>
    </source>
</evidence>
<gene>
    <name evidence="1" type="ORF">E2R54_00710</name>
</gene>
<dbReference type="AlphaFoldDB" id="A0A4R5YIA7"/>
<dbReference type="Gene3D" id="3.20.20.140">
    <property type="entry name" value="Metal-dependent hydrolases"/>
    <property type="match status" value="1"/>
</dbReference>
<protein>
    <submittedName>
        <fullName evidence="1">TatD family deoxyribonuclease</fullName>
    </submittedName>
</protein>
<dbReference type="SUPFAM" id="SSF51556">
    <property type="entry name" value="Metallo-dependent hydrolases"/>
    <property type="match status" value="1"/>
</dbReference>
<proteinExistence type="predicted"/>
<dbReference type="PANTHER" id="PTHR46124">
    <property type="entry name" value="D-AMINOACYL-TRNA DEACYLASE"/>
    <property type="match status" value="1"/>
</dbReference>
<comment type="caution">
    <text evidence="1">The sequence shown here is derived from an EMBL/GenBank/DDBJ whole genome shotgun (WGS) entry which is preliminary data.</text>
</comment>
<dbReference type="InterPro" id="IPR032466">
    <property type="entry name" value="Metal_Hydrolase"/>
</dbReference>
<dbReference type="Proteomes" id="UP000295633">
    <property type="component" value="Unassembled WGS sequence"/>
</dbReference>
<dbReference type="GO" id="GO:0016788">
    <property type="term" value="F:hydrolase activity, acting on ester bonds"/>
    <property type="evidence" value="ECO:0007669"/>
    <property type="project" value="InterPro"/>
</dbReference>
<name>A0A4R5YIA7_9MICO</name>
<sequence>MSCEEWRNCVPSRFPPLDTHAHIDPAVTLDQASALEGAQVFAMTRSLTDAKRALLNQQSGIYWAIGCHPAVPAAVDEWNEGTFSALRRRAFLVGEVGLDRRASGAKQTQILRSSLAASPGTVVSVHSAGRVKEVLDIIESTGATGVILHWFLGGAKDITRAHRLGCYFSVNAAMPEELLAALPVERVLPETDFPSSRAKTRATRPGDIRALEQKFSGVLSWKVEDARRHWFRVLGELLHESGALHRAPHQLKQLIAAAEDA</sequence>
<accession>A0A4R5YIA7</accession>
<reference evidence="1 2" key="1">
    <citation type="submission" date="2019-03" db="EMBL/GenBank/DDBJ databases">
        <title>Genome Sequencing and Assembly of Various Microbes Isolated from Partially Reclaimed Soil and Acid Mine Drainage (AMD) Site.</title>
        <authorList>
            <person name="Steinbock B."/>
            <person name="Bechtold R."/>
            <person name="Sevigny J.L."/>
            <person name="Thomas D."/>
            <person name="Cuthill L.R."/>
            <person name="Aveiro Johannsen E.J."/>
            <person name="Thomas K."/>
            <person name="Ghosh A."/>
        </authorList>
    </citation>
    <scope>NUCLEOTIDE SEQUENCE [LARGE SCALE GENOMIC DNA]</scope>
    <source>
        <strain evidence="1 2">F-B2</strain>
    </source>
</reference>
<dbReference type="EMBL" id="SMZX01000001">
    <property type="protein sequence ID" value="TDL45045.1"/>
    <property type="molecule type" value="Genomic_DNA"/>
</dbReference>